<dbReference type="PROSITE" id="PS51393">
    <property type="entry name" value="LIPOXYGENASE_3"/>
    <property type="match status" value="1"/>
</dbReference>
<dbReference type="Proteomes" id="UP000030762">
    <property type="component" value="Unassembled WGS sequence"/>
</dbReference>
<dbReference type="SUPFAM" id="SSF48264">
    <property type="entry name" value="Cytochrome P450"/>
    <property type="match status" value="1"/>
</dbReference>
<evidence type="ECO:0000313" key="6">
    <source>
        <dbReference type="EMBL" id="EQC39116.1"/>
    </source>
</evidence>
<evidence type="ECO:0000256" key="4">
    <source>
        <dbReference type="SAM" id="SignalP"/>
    </source>
</evidence>
<dbReference type="GO" id="GO:0020037">
    <property type="term" value="F:heme binding"/>
    <property type="evidence" value="ECO:0007669"/>
    <property type="project" value="InterPro"/>
</dbReference>
<dbReference type="EMBL" id="JH767139">
    <property type="protein sequence ID" value="EQC39116.1"/>
    <property type="molecule type" value="Genomic_DNA"/>
</dbReference>
<dbReference type="InterPro" id="IPR036396">
    <property type="entry name" value="Cyt_P450_sf"/>
</dbReference>
<dbReference type="InterPro" id="IPR036226">
    <property type="entry name" value="LipOase_C_sf"/>
</dbReference>
<feature type="domain" description="Lipoxygenase" evidence="5">
    <location>
        <begin position="675"/>
        <end position="833"/>
    </location>
</feature>
<dbReference type="VEuPathDB" id="FungiDB:SDRG_03324"/>
<dbReference type="Gene3D" id="1.20.245.10">
    <property type="entry name" value="Lipoxygenase-1, Domain 5"/>
    <property type="match status" value="1"/>
</dbReference>
<dbReference type="PANTHER" id="PTHR11771">
    <property type="entry name" value="LIPOXYGENASE"/>
    <property type="match status" value="1"/>
</dbReference>
<dbReference type="SUPFAM" id="SSF48484">
    <property type="entry name" value="Lipoxigenase"/>
    <property type="match status" value="1"/>
</dbReference>
<keyword evidence="4" id="KW-0732">Signal</keyword>
<dbReference type="AlphaFoldDB" id="T0QWR1"/>
<protein>
    <recommendedName>
        <fullName evidence="5">Lipoxygenase domain-containing protein</fullName>
    </recommendedName>
</protein>
<accession>T0QWR1</accession>
<keyword evidence="2" id="KW-0223">Dioxygenase</keyword>
<dbReference type="GeneID" id="19944051"/>
<dbReference type="InterPro" id="IPR000907">
    <property type="entry name" value="LipOase"/>
</dbReference>
<evidence type="ECO:0000256" key="1">
    <source>
        <dbReference type="ARBA" id="ARBA00022723"/>
    </source>
</evidence>
<dbReference type="OMA" id="RIQEDHA"/>
<dbReference type="GO" id="GO:0005506">
    <property type="term" value="F:iron ion binding"/>
    <property type="evidence" value="ECO:0007669"/>
    <property type="project" value="InterPro"/>
</dbReference>
<proteinExistence type="predicted"/>
<gene>
    <name evidence="6" type="ORF">SDRG_03324</name>
</gene>
<feature type="chain" id="PRO_5004570645" description="Lipoxygenase domain-containing protein" evidence="4">
    <location>
        <begin position="18"/>
        <end position="971"/>
    </location>
</feature>
<dbReference type="Gene3D" id="1.10.630.10">
    <property type="entry name" value="Cytochrome P450"/>
    <property type="match status" value="1"/>
</dbReference>
<dbReference type="InterPro" id="IPR001128">
    <property type="entry name" value="Cyt_P450"/>
</dbReference>
<dbReference type="RefSeq" id="XP_008607177.1">
    <property type="nucleotide sequence ID" value="XM_008608955.1"/>
</dbReference>
<reference evidence="6 7" key="1">
    <citation type="submission" date="2012-04" db="EMBL/GenBank/DDBJ databases">
        <title>The Genome Sequence of Saprolegnia declina VS20.</title>
        <authorList>
            <consortium name="The Broad Institute Genome Sequencing Platform"/>
            <person name="Russ C."/>
            <person name="Nusbaum C."/>
            <person name="Tyler B."/>
            <person name="van West P."/>
            <person name="Dieguez-Uribeondo J."/>
            <person name="de Bruijn I."/>
            <person name="Tripathy S."/>
            <person name="Jiang R."/>
            <person name="Young S.K."/>
            <person name="Zeng Q."/>
            <person name="Gargeya S."/>
            <person name="Fitzgerald M."/>
            <person name="Haas B."/>
            <person name="Abouelleil A."/>
            <person name="Alvarado L."/>
            <person name="Arachchi H.M."/>
            <person name="Berlin A."/>
            <person name="Chapman S.B."/>
            <person name="Goldberg J."/>
            <person name="Griggs A."/>
            <person name="Gujja S."/>
            <person name="Hansen M."/>
            <person name="Howarth C."/>
            <person name="Imamovic A."/>
            <person name="Larimer J."/>
            <person name="McCowen C."/>
            <person name="Montmayeur A."/>
            <person name="Murphy C."/>
            <person name="Neiman D."/>
            <person name="Pearson M."/>
            <person name="Priest M."/>
            <person name="Roberts A."/>
            <person name="Saif S."/>
            <person name="Shea T."/>
            <person name="Sisk P."/>
            <person name="Sykes S."/>
            <person name="Wortman J."/>
            <person name="Nusbaum C."/>
            <person name="Birren B."/>
        </authorList>
    </citation>
    <scope>NUCLEOTIDE SEQUENCE [LARGE SCALE GENOMIC DNA]</scope>
    <source>
        <strain evidence="6 7">VS20</strain>
    </source>
</reference>
<name>T0QWR1_SAPDV</name>
<dbReference type="GO" id="GO:0016702">
    <property type="term" value="F:oxidoreductase activity, acting on single donors with incorporation of molecular oxygen, incorporation of two atoms of oxygen"/>
    <property type="evidence" value="ECO:0007669"/>
    <property type="project" value="InterPro"/>
</dbReference>
<sequence length="971" mass="106528">MVSLPLLVIVIVGQVAGAPQGLGSVLQGVINDVKHSVAGVRYVFESLVDAEPVTGFCSPEALRAFDDALASGALERRTAYPTGILELTGPTLSTIDGPAFLKRQDAFLNALSGAALSTYQPRIQRRIQEDHATWAARGSTFSLALYAKTSTFKVFLDVVYGIDDPEKYTGHRAQLDEYLFYLSKTSSRAPSDAAKIREHLLAAIVRPAIASSLARVRSGAPLTCVLDTVVAQGTVSEADLALESFQLLAMGLPGLEGLVVHTITAMVSLDDVRGQMATARDAYTAKYPGGAFWSHLDDLDAVNQYVNEVQRVCGASPRHTFARATKDFSVPSGSGATVAVPKNRLTVVLLDCINNDPKRWPSPEQFQPARFAAANTSAYGFAPFAIDDLVHRAEGRREGLSRLILQSHVVSLLDFVAVMAPLQSFALGDGVNPLPIDLLTTVSFRYVPGVVQGDIDAWRRLHHPSAKLYNGSLENPLLAASDKRLDFWTHSMIQLFNVRFETWVTPTAAASIKVPTTQKNLPKRTLYGTSIQIPTEDEDVAIPKVILESAKLLQDTAPFVDNFDAKWAPGEDMEGCVLSKVGRMWPRVRVHWDDRYSDRALELLVFNGLGQHMVQKLATAHDDGSYYTVATNYLASIEVRTGYAITGADAFFDKNGKVTKIVRLGKTIRPIDASWEYVKMCFRSSLVSKITAVDHLIGLHVTVGNYMTTGSREQLPPTHPLRRLIKPFTFRAVAINYDASIALFAPKGMLHRAFPYTEKGLKDTWAMALKSLTLEPFPVHLARQQVDTITLPYHEDGADYWEIVRTFVSEYLDLYYTSNDDVTHDVSIQALWTFLNKQLPTPLGVLSLDNLKDVVAHSIFLVTAMHNHLGGIAEYVSDPAFCPVSWVEGELSGRPGNAVRAALIMSGTGFPQPNILEDFSHVLLDDAAKAVAHRFTASLQAFVHVVEARNAQRIHPYQAFNPAVMDMAIGI</sequence>
<keyword evidence="1" id="KW-0479">Metal-binding</keyword>
<evidence type="ECO:0000313" key="7">
    <source>
        <dbReference type="Proteomes" id="UP000030762"/>
    </source>
</evidence>
<dbReference type="GO" id="GO:0034440">
    <property type="term" value="P:lipid oxidation"/>
    <property type="evidence" value="ECO:0007669"/>
    <property type="project" value="InterPro"/>
</dbReference>
<evidence type="ECO:0000256" key="3">
    <source>
        <dbReference type="ARBA" id="ARBA00023002"/>
    </source>
</evidence>
<keyword evidence="7" id="KW-1185">Reference proteome</keyword>
<dbReference type="Pfam" id="PF00305">
    <property type="entry name" value="Lipoxygenase"/>
    <property type="match status" value="1"/>
</dbReference>
<dbReference type="OrthoDB" id="63209at2759"/>
<dbReference type="InParanoid" id="T0QWR1"/>
<feature type="signal peptide" evidence="4">
    <location>
        <begin position="1"/>
        <end position="17"/>
    </location>
</feature>
<dbReference type="InterPro" id="IPR013819">
    <property type="entry name" value="LipOase_C"/>
</dbReference>
<organism evidence="6 7">
    <name type="scientific">Saprolegnia diclina (strain VS20)</name>
    <dbReference type="NCBI Taxonomy" id="1156394"/>
    <lineage>
        <taxon>Eukaryota</taxon>
        <taxon>Sar</taxon>
        <taxon>Stramenopiles</taxon>
        <taxon>Oomycota</taxon>
        <taxon>Saprolegniomycetes</taxon>
        <taxon>Saprolegniales</taxon>
        <taxon>Saprolegniaceae</taxon>
        <taxon>Saprolegnia</taxon>
    </lineage>
</organism>
<keyword evidence="3" id="KW-0560">Oxidoreductase</keyword>
<evidence type="ECO:0000259" key="5">
    <source>
        <dbReference type="PROSITE" id="PS51393"/>
    </source>
</evidence>
<dbReference type="GO" id="GO:0016705">
    <property type="term" value="F:oxidoreductase activity, acting on paired donors, with incorporation or reduction of molecular oxygen"/>
    <property type="evidence" value="ECO:0007669"/>
    <property type="project" value="InterPro"/>
</dbReference>
<evidence type="ECO:0000256" key="2">
    <source>
        <dbReference type="ARBA" id="ARBA00022964"/>
    </source>
</evidence>
<dbReference type="Pfam" id="PF00067">
    <property type="entry name" value="p450"/>
    <property type="match status" value="1"/>
</dbReference>
<dbReference type="GO" id="GO:0004497">
    <property type="term" value="F:monooxygenase activity"/>
    <property type="evidence" value="ECO:0007669"/>
    <property type="project" value="InterPro"/>
</dbReference>